<gene>
    <name evidence="1" type="ORF">ACFL6M_02130</name>
</gene>
<sequence>MQTYPTSISAIVIACLATFILTSPVRADQVRTGFVLGYATSQFSFERTDYSPALCESPTVCPYSFDTEHASHNVLLGISRRFKLGTVTLGMEAGREIGYLSSSHLAAVLDIQSNPERVFGLGARVTAGEWFYLMSSRCVPQCPERTLIVDPRGHDWLTVLMPYAYICLPQPLRSENLELLIQVGISYAVGAQASISATNIDSGTNVALHTFERSMNSISIGIVAVVF</sequence>
<dbReference type="Proteomes" id="UP001593833">
    <property type="component" value="Unassembled WGS sequence"/>
</dbReference>
<accession>A0ABV6YJ58</accession>
<name>A0ABV6YJ58_UNCEI</name>
<dbReference type="EMBL" id="JBHPKH010000013">
    <property type="protein sequence ID" value="MFC1572373.1"/>
    <property type="molecule type" value="Genomic_DNA"/>
</dbReference>
<comment type="caution">
    <text evidence="1">The sequence shown here is derived from an EMBL/GenBank/DDBJ whole genome shotgun (WGS) entry which is preliminary data.</text>
</comment>
<evidence type="ECO:0000313" key="2">
    <source>
        <dbReference type="Proteomes" id="UP001593833"/>
    </source>
</evidence>
<keyword evidence="2" id="KW-1185">Reference proteome</keyword>
<evidence type="ECO:0000313" key="1">
    <source>
        <dbReference type="EMBL" id="MFC1572373.1"/>
    </source>
</evidence>
<proteinExistence type="predicted"/>
<organism evidence="1 2">
    <name type="scientific">Eiseniibacteriota bacterium</name>
    <dbReference type="NCBI Taxonomy" id="2212470"/>
    <lineage>
        <taxon>Bacteria</taxon>
        <taxon>Candidatus Eiseniibacteriota</taxon>
    </lineage>
</organism>
<reference evidence="1 2" key="1">
    <citation type="submission" date="2024-09" db="EMBL/GenBank/DDBJ databases">
        <authorList>
            <person name="D'Angelo T."/>
        </authorList>
    </citation>
    <scope>NUCLEOTIDE SEQUENCE [LARGE SCALE GENOMIC DNA]</scope>
    <source>
        <strain evidence="1">SAG AM-320-E07</strain>
    </source>
</reference>
<evidence type="ECO:0008006" key="3">
    <source>
        <dbReference type="Google" id="ProtNLM"/>
    </source>
</evidence>
<protein>
    <recommendedName>
        <fullName evidence="3">Outer membrane protein beta-barrel domain-containing protein</fullName>
    </recommendedName>
</protein>